<name>A0AAP0LT01_9ROSI</name>
<accession>A0AAP0LT01</accession>
<gene>
    <name evidence="1" type="ORF">WN944_018222</name>
</gene>
<dbReference type="AlphaFoldDB" id="A0AAP0LT01"/>
<evidence type="ECO:0000313" key="1">
    <source>
        <dbReference type="EMBL" id="KAK9186833.1"/>
    </source>
</evidence>
<reference evidence="1 2" key="1">
    <citation type="submission" date="2024-05" db="EMBL/GenBank/DDBJ databases">
        <title>Haplotype-resolved chromosome-level genome assembly of Huyou (Citrus changshanensis).</title>
        <authorList>
            <person name="Miao C."/>
            <person name="Chen W."/>
            <person name="Wu Y."/>
            <person name="Wang L."/>
            <person name="Zhao S."/>
            <person name="Grierson D."/>
            <person name="Xu C."/>
            <person name="Chen K."/>
        </authorList>
    </citation>
    <scope>NUCLEOTIDE SEQUENCE [LARGE SCALE GENOMIC DNA]</scope>
    <source>
        <strain evidence="1">01-14</strain>
        <tissue evidence="1">Leaf</tissue>
    </source>
</reference>
<organism evidence="1 2">
    <name type="scientific">Citrus x changshan-huyou</name>
    <dbReference type="NCBI Taxonomy" id="2935761"/>
    <lineage>
        <taxon>Eukaryota</taxon>
        <taxon>Viridiplantae</taxon>
        <taxon>Streptophyta</taxon>
        <taxon>Embryophyta</taxon>
        <taxon>Tracheophyta</taxon>
        <taxon>Spermatophyta</taxon>
        <taxon>Magnoliopsida</taxon>
        <taxon>eudicotyledons</taxon>
        <taxon>Gunneridae</taxon>
        <taxon>Pentapetalae</taxon>
        <taxon>rosids</taxon>
        <taxon>malvids</taxon>
        <taxon>Sapindales</taxon>
        <taxon>Rutaceae</taxon>
        <taxon>Aurantioideae</taxon>
        <taxon>Citrus</taxon>
    </lineage>
</organism>
<dbReference type="EMBL" id="JBCGBO010000007">
    <property type="protein sequence ID" value="KAK9186833.1"/>
    <property type="molecule type" value="Genomic_DNA"/>
</dbReference>
<comment type="caution">
    <text evidence="1">The sequence shown here is derived from an EMBL/GenBank/DDBJ whole genome shotgun (WGS) entry which is preliminary data.</text>
</comment>
<protein>
    <submittedName>
        <fullName evidence="1">Uncharacterized protein</fullName>
    </submittedName>
</protein>
<evidence type="ECO:0000313" key="2">
    <source>
        <dbReference type="Proteomes" id="UP001428341"/>
    </source>
</evidence>
<dbReference type="Proteomes" id="UP001428341">
    <property type="component" value="Unassembled WGS sequence"/>
</dbReference>
<keyword evidence="2" id="KW-1185">Reference proteome</keyword>
<proteinExistence type="predicted"/>
<sequence length="89" mass="10194">MSPTSRAEIDGTANCAVESKRRRRSIQMECNLGYGWDSIKDVEKDSVENLTVHTIRRTQDEELLVVMDKDILRLIWNKIKSVQGSNGEK</sequence>